<sequence>MNLSFQQTYSKSKNNGTISLTTRQQVSPERLKELQSGAGELFLSSISKSQTVEQVMQVALQLGDVYKIRFKIDYSGSSRGYAYLQYLADVHIERTIKYLQKKFNHAQFKIAVCESRNIRKLLLKKVYHMTPLEVYEKLRQLNHYVKLVIIEYEPRRYAYIIIYRNSDEAGEAYAAFRSTISNFGPDAVVQWFDKTYKNRANLDFGCCQRVQRGEFDAQEKLYALIQAKCCCFSI</sequence>
<evidence type="ECO:0000313" key="4">
    <source>
        <dbReference type="Proteomes" id="UP000515160"/>
    </source>
</evidence>
<dbReference type="InterPro" id="IPR012677">
    <property type="entry name" value="Nucleotide-bd_a/b_plait_sf"/>
</dbReference>
<protein>
    <submittedName>
        <fullName evidence="5">Uncharacterized protein LOC117572559</fullName>
    </submittedName>
</protein>
<evidence type="ECO:0000313" key="5">
    <source>
        <dbReference type="RefSeq" id="XP_034111326.1"/>
    </source>
</evidence>
<gene>
    <name evidence="5" type="primary">LOC117572559</name>
</gene>
<dbReference type="GeneID" id="117572559"/>
<reference evidence="5" key="1">
    <citation type="submission" date="2025-08" db="UniProtKB">
        <authorList>
            <consortium name="RefSeq"/>
        </authorList>
    </citation>
    <scope>IDENTIFICATION</scope>
    <source>
        <strain evidence="5">15112-1751.03</strain>
        <tissue evidence="5">Whole Adult</tissue>
    </source>
</reference>
<organism evidence="4 5">
    <name type="scientific">Drosophila albomicans</name>
    <name type="common">Fruit fly</name>
    <dbReference type="NCBI Taxonomy" id="7291"/>
    <lineage>
        <taxon>Eukaryota</taxon>
        <taxon>Metazoa</taxon>
        <taxon>Ecdysozoa</taxon>
        <taxon>Arthropoda</taxon>
        <taxon>Hexapoda</taxon>
        <taxon>Insecta</taxon>
        <taxon>Pterygota</taxon>
        <taxon>Neoptera</taxon>
        <taxon>Endopterygota</taxon>
        <taxon>Diptera</taxon>
        <taxon>Brachycera</taxon>
        <taxon>Muscomorpha</taxon>
        <taxon>Ephydroidea</taxon>
        <taxon>Drosophilidae</taxon>
        <taxon>Drosophila</taxon>
    </lineage>
</organism>
<dbReference type="SUPFAM" id="SSF54928">
    <property type="entry name" value="RNA-binding domain, RBD"/>
    <property type="match status" value="1"/>
</dbReference>
<dbReference type="OrthoDB" id="3800936at2759"/>
<dbReference type="GO" id="GO:0003723">
    <property type="term" value="F:RNA binding"/>
    <property type="evidence" value="ECO:0007669"/>
    <property type="project" value="UniProtKB-UniRule"/>
</dbReference>
<dbReference type="InterPro" id="IPR000504">
    <property type="entry name" value="RRM_dom"/>
</dbReference>
<feature type="domain" description="RRM" evidence="3">
    <location>
        <begin position="39"/>
        <end position="125"/>
    </location>
</feature>
<accession>A0A6P8X530</accession>
<keyword evidence="4" id="KW-1185">Reference proteome</keyword>
<evidence type="ECO:0000259" key="3">
    <source>
        <dbReference type="PROSITE" id="PS50102"/>
    </source>
</evidence>
<dbReference type="PROSITE" id="PS50102">
    <property type="entry name" value="RRM"/>
    <property type="match status" value="1"/>
</dbReference>
<evidence type="ECO:0000256" key="2">
    <source>
        <dbReference type="PROSITE-ProRule" id="PRU00176"/>
    </source>
</evidence>
<dbReference type="Gene3D" id="3.30.70.330">
    <property type="match status" value="1"/>
</dbReference>
<dbReference type="InterPro" id="IPR035979">
    <property type="entry name" value="RBD_domain_sf"/>
</dbReference>
<dbReference type="RefSeq" id="XP_034111326.1">
    <property type="nucleotide sequence ID" value="XM_034255435.2"/>
</dbReference>
<proteinExistence type="predicted"/>
<name>A0A6P8X530_DROAB</name>
<keyword evidence="1 2" id="KW-0694">RNA-binding</keyword>
<evidence type="ECO:0000256" key="1">
    <source>
        <dbReference type="ARBA" id="ARBA00022884"/>
    </source>
</evidence>
<dbReference type="AlphaFoldDB" id="A0A6P8X530"/>
<dbReference type="Proteomes" id="UP000515160">
    <property type="component" value="Chromosome 3"/>
</dbReference>